<evidence type="ECO:0000256" key="4">
    <source>
        <dbReference type="ARBA" id="ARBA00023125"/>
    </source>
</evidence>
<name>A0A6J4HHR2_9ACTN</name>
<keyword evidence="4 6" id="KW-0238">DNA-binding</keyword>
<reference evidence="7" key="1">
    <citation type="submission" date="2020-02" db="EMBL/GenBank/DDBJ databases">
        <authorList>
            <person name="Meier V. D."/>
        </authorList>
    </citation>
    <scope>NUCLEOTIDE SEQUENCE</scope>
    <source>
        <strain evidence="7">AVDCRST_MAG50</strain>
    </source>
</reference>
<proteinExistence type="inferred from homology"/>
<protein>
    <recommendedName>
        <fullName evidence="6">Mutator family transposase</fullName>
    </recommendedName>
</protein>
<evidence type="ECO:0000256" key="2">
    <source>
        <dbReference type="ARBA" id="ARBA00010961"/>
    </source>
</evidence>
<dbReference type="GO" id="GO:0004803">
    <property type="term" value="F:transposase activity"/>
    <property type="evidence" value="ECO:0007669"/>
    <property type="project" value="UniProtKB-UniRule"/>
</dbReference>
<organism evidence="7">
    <name type="scientific">uncultured Acidimicrobiales bacterium</name>
    <dbReference type="NCBI Taxonomy" id="310071"/>
    <lineage>
        <taxon>Bacteria</taxon>
        <taxon>Bacillati</taxon>
        <taxon>Actinomycetota</taxon>
        <taxon>Acidimicrobiia</taxon>
        <taxon>Acidimicrobiales</taxon>
        <taxon>environmental samples</taxon>
    </lineage>
</organism>
<evidence type="ECO:0000256" key="3">
    <source>
        <dbReference type="ARBA" id="ARBA00022578"/>
    </source>
</evidence>
<comment type="function">
    <text evidence="1 6">Required for the transposition of the insertion element.</text>
</comment>
<dbReference type="EMBL" id="CADCTF010000037">
    <property type="protein sequence ID" value="CAA9224175.1"/>
    <property type="molecule type" value="Genomic_DNA"/>
</dbReference>
<dbReference type="GO" id="GO:0006313">
    <property type="term" value="P:DNA transposition"/>
    <property type="evidence" value="ECO:0007669"/>
    <property type="project" value="UniProtKB-UniRule"/>
</dbReference>
<evidence type="ECO:0000256" key="6">
    <source>
        <dbReference type="RuleBase" id="RU365089"/>
    </source>
</evidence>
<evidence type="ECO:0000256" key="1">
    <source>
        <dbReference type="ARBA" id="ARBA00002190"/>
    </source>
</evidence>
<dbReference type="NCBIfam" id="NF033543">
    <property type="entry name" value="transpos_IS256"/>
    <property type="match status" value="1"/>
</dbReference>
<dbReference type="Pfam" id="PF00872">
    <property type="entry name" value="Transposase_mut"/>
    <property type="match status" value="1"/>
</dbReference>
<dbReference type="PANTHER" id="PTHR33217">
    <property type="entry name" value="TRANSPOSASE FOR INSERTION SEQUENCE ELEMENT IS1081"/>
    <property type="match status" value="1"/>
</dbReference>
<keyword evidence="6" id="KW-0814">Transposable element</keyword>
<evidence type="ECO:0000256" key="5">
    <source>
        <dbReference type="ARBA" id="ARBA00023172"/>
    </source>
</evidence>
<sequence>MKKDYQTRPARSVHEPAGTVPDSVTVAMADLAETLREGLLALAVGTGLQVMAALMEEDVTALCGPKGRHDPARAAVRHGSEAGSVTLGGRRVPVRRPRVRTADGGAEVAVPAYELFASTELLGRMAMEKMLGKLSTRRYPLGLEPVGSQVDAVASSTSKSSVSRRFVTATETALAELMSADLSGLDLVALMVDGVRFAEHTCIVALGITAEGTKVPLGVVEGSTENTTTVTDLLSGLRDRGLDTTRPVLVVIDGAKALAAGVRAVFDHPVIQRCQLHKVRNVTDRLPDRLGSTVAKRMRAAYHAESALQAETQLEALAAELAKTHPGAAGSLREGLAETVTILRLGVPPTLARTLRSTNAIESMIEICRDRSTNVKRWRDGTMALRWCAAGMAEAAKQFRRVNGHLHLPTLRRALDAHITKGATTDNYAADVA</sequence>
<accession>A0A6J4HHR2</accession>
<dbReference type="InterPro" id="IPR001207">
    <property type="entry name" value="Transposase_mutator"/>
</dbReference>
<keyword evidence="3 6" id="KW-0815">Transposition</keyword>
<gene>
    <name evidence="7" type="ORF">AVDCRST_MAG50-699</name>
</gene>
<dbReference type="AlphaFoldDB" id="A0A6J4HHR2"/>
<evidence type="ECO:0000313" key="7">
    <source>
        <dbReference type="EMBL" id="CAA9224175.1"/>
    </source>
</evidence>
<dbReference type="PANTHER" id="PTHR33217:SF7">
    <property type="entry name" value="TRANSPOSASE FOR INSERTION SEQUENCE ELEMENT IS1081"/>
    <property type="match status" value="1"/>
</dbReference>
<keyword evidence="5 6" id="KW-0233">DNA recombination</keyword>
<dbReference type="GO" id="GO:0003677">
    <property type="term" value="F:DNA binding"/>
    <property type="evidence" value="ECO:0007669"/>
    <property type="project" value="UniProtKB-UniRule"/>
</dbReference>
<comment type="similarity">
    <text evidence="2 6">Belongs to the transposase mutator family.</text>
</comment>